<dbReference type="SMART" id="SM00837">
    <property type="entry name" value="DPBB_1"/>
    <property type="match status" value="1"/>
</dbReference>
<sequence length="145" mass="16293">MWIGFNPFYDYCWVWNRFNGIKYWIVKNSWGAGWGEDGYIRMERNVADAKYASSCYGFQENGVMIAAASDVIWHNRAACGRMYSVRCTGPTNQGVPHPCRGNSITVRIVDYCPAGCQGTIDLSQEAIAMIADPDAGKIKIEYTQL</sequence>
<dbReference type="InterPro" id="IPR038765">
    <property type="entry name" value="Papain-like_cys_pep_sf"/>
</dbReference>
<evidence type="ECO:0000256" key="3">
    <source>
        <dbReference type="ARBA" id="ARBA00022729"/>
    </source>
</evidence>
<dbReference type="InterPro" id="IPR044206">
    <property type="entry name" value="EGC1/2"/>
</dbReference>
<keyword evidence="3" id="KW-0732">Signal</keyword>
<dbReference type="InterPro" id="IPR000668">
    <property type="entry name" value="Peptidase_C1A_C"/>
</dbReference>
<comment type="subcellular location">
    <subcellularLocation>
        <location evidence="1">Secreted</location>
    </subcellularLocation>
</comment>
<evidence type="ECO:0000259" key="4">
    <source>
        <dbReference type="PROSITE" id="PS50842"/>
    </source>
</evidence>
<protein>
    <recommendedName>
        <fullName evidence="4">Expansin-like EG45 domain-containing protein</fullName>
    </recommendedName>
</protein>
<dbReference type="GO" id="GO:0009627">
    <property type="term" value="P:systemic acquired resistance"/>
    <property type="evidence" value="ECO:0007669"/>
    <property type="project" value="InterPro"/>
</dbReference>
<accession>A0A835LZV7</accession>
<keyword evidence="6" id="KW-1185">Reference proteome</keyword>
<dbReference type="InterPro" id="IPR025661">
    <property type="entry name" value="Pept_asp_AS"/>
</dbReference>
<dbReference type="InterPro" id="IPR007112">
    <property type="entry name" value="Expansin/allergen_DPBB_dom"/>
</dbReference>
<dbReference type="PANTHER" id="PTHR47295:SF2">
    <property type="entry name" value="EG45-LIKE DOMAIN CONTAINING PROTEIN 1-RELATED"/>
    <property type="match status" value="1"/>
</dbReference>
<dbReference type="CDD" id="cd22269">
    <property type="entry name" value="DPBB_EG45-like"/>
    <property type="match status" value="1"/>
</dbReference>
<reference evidence="5 6" key="1">
    <citation type="submission" date="2020-10" db="EMBL/GenBank/DDBJ databases">
        <title>The Coptis chinensis genome and diversification of protoberbering-type alkaloids.</title>
        <authorList>
            <person name="Wang B."/>
            <person name="Shu S."/>
            <person name="Song C."/>
            <person name="Liu Y."/>
        </authorList>
    </citation>
    <scope>NUCLEOTIDE SEQUENCE [LARGE SCALE GENOMIC DNA]</scope>
    <source>
        <strain evidence="5">HL-2020</strain>
        <tissue evidence="5">Leaf</tissue>
    </source>
</reference>
<dbReference type="FunFam" id="2.40.40.10:FF:000005">
    <property type="entry name" value="Barwin-related endoglucanase"/>
    <property type="match status" value="1"/>
</dbReference>
<gene>
    <name evidence="5" type="ORF">IFM89_010162</name>
</gene>
<dbReference type="SUPFAM" id="SSF50685">
    <property type="entry name" value="Barwin-like endoglucanases"/>
    <property type="match status" value="1"/>
</dbReference>
<proteinExistence type="predicted"/>
<evidence type="ECO:0000313" key="5">
    <source>
        <dbReference type="EMBL" id="KAF9613720.1"/>
    </source>
</evidence>
<dbReference type="OrthoDB" id="623670at2759"/>
<comment type="caution">
    <text evidence="5">The sequence shown here is derived from an EMBL/GenBank/DDBJ whole genome shotgun (WGS) entry which is preliminary data.</text>
</comment>
<dbReference type="GO" id="GO:0008234">
    <property type="term" value="F:cysteine-type peptidase activity"/>
    <property type="evidence" value="ECO:0007669"/>
    <property type="project" value="InterPro"/>
</dbReference>
<dbReference type="GO" id="GO:0006508">
    <property type="term" value="P:proteolysis"/>
    <property type="evidence" value="ECO:0007669"/>
    <property type="project" value="InterPro"/>
</dbReference>
<name>A0A835LZV7_9MAGN</name>
<dbReference type="InterPro" id="IPR009009">
    <property type="entry name" value="RlpA-like_DPBB"/>
</dbReference>
<keyword evidence="2" id="KW-0964">Secreted</keyword>
<evidence type="ECO:0000256" key="2">
    <source>
        <dbReference type="ARBA" id="ARBA00022525"/>
    </source>
</evidence>
<dbReference type="PANTHER" id="PTHR47295">
    <property type="entry name" value="EG45-LIKE DOMAIN CONTAINING PROTEIN 1-RELATED"/>
    <property type="match status" value="1"/>
</dbReference>
<dbReference type="PROSITE" id="PS00640">
    <property type="entry name" value="THIOL_PROTEASE_ASN"/>
    <property type="match status" value="1"/>
</dbReference>
<dbReference type="GO" id="GO:0048046">
    <property type="term" value="C:apoplast"/>
    <property type="evidence" value="ECO:0007669"/>
    <property type="project" value="InterPro"/>
</dbReference>
<feature type="domain" description="Expansin-like EG45" evidence="4">
    <location>
        <begin position="34"/>
        <end position="145"/>
    </location>
</feature>
<dbReference type="Pfam" id="PF00112">
    <property type="entry name" value="Peptidase_C1"/>
    <property type="match status" value="1"/>
</dbReference>
<dbReference type="PROSITE" id="PS50842">
    <property type="entry name" value="EXPANSIN_EG45"/>
    <property type="match status" value="1"/>
</dbReference>
<evidence type="ECO:0000256" key="1">
    <source>
        <dbReference type="ARBA" id="ARBA00004613"/>
    </source>
</evidence>
<organism evidence="5 6">
    <name type="scientific">Coptis chinensis</name>
    <dbReference type="NCBI Taxonomy" id="261450"/>
    <lineage>
        <taxon>Eukaryota</taxon>
        <taxon>Viridiplantae</taxon>
        <taxon>Streptophyta</taxon>
        <taxon>Embryophyta</taxon>
        <taxon>Tracheophyta</taxon>
        <taxon>Spermatophyta</taxon>
        <taxon>Magnoliopsida</taxon>
        <taxon>Ranunculales</taxon>
        <taxon>Ranunculaceae</taxon>
        <taxon>Coptidoideae</taxon>
        <taxon>Coptis</taxon>
    </lineage>
</organism>
<evidence type="ECO:0000313" key="6">
    <source>
        <dbReference type="Proteomes" id="UP000631114"/>
    </source>
</evidence>
<dbReference type="Gene3D" id="2.40.40.10">
    <property type="entry name" value="RlpA-like domain"/>
    <property type="match status" value="1"/>
</dbReference>
<dbReference type="EMBL" id="JADFTS010000003">
    <property type="protein sequence ID" value="KAF9613720.1"/>
    <property type="molecule type" value="Genomic_DNA"/>
</dbReference>
<dbReference type="AlphaFoldDB" id="A0A835LZV7"/>
<dbReference type="Proteomes" id="UP000631114">
    <property type="component" value="Unassembled WGS sequence"/>
</dbReference>
<dbReference type="Pfam" id="PF03330">
    <property type="entry name" value="DPBB_1"/>
    <property type="match status" value="1"/>
</dbReference>
<dbReference type="InterPro" id="IPR036908">
    <property type="entry name" value="RlpA-like_sf"/>
</dbReference>
<dbReference type="SUPFAM" id="SSF54001">
    <property type="entry name" value="Cysteine proteinases"/>
    <property type="match status" value="1"/>
</dbReference>